<dbReference type="Pfam" id="PF10246">
    <property type="entry name" value="MRP-S35"/>
    <property type="match status" value="1"/>
</dbReference>
<keyword evidence="4" id="KW-1185">Reference proteome</keyword>
<dbReference type="PANTHER" id="PTHR13447:SF2">
    <property type="entry name" value="SMALL RIBOSOMAL SUBUNIT PROTEIN BS1M"/>
    <property type="match status" value="1"/>
</dbReference>
<dbReference type="OMA" id="ICMLRAS"/>
<sequence>MAAPCRRHAYKWICMLRASFRGFPRAITTVVSEEHGHGLTAADNRAEGKPANVQTAETGGKELFKGTESFASLLRRSPLVQMGPSKDKIAIGKIFHIVGDDLYVDFGGKFHCVCKRPEQDGEKYQKGMRVRLRLVDLELTSRFLGATTDTTLLEADAVLLGLLESRETK</sequence>
<gene>
    <name evidence="3 5 6" type="primary">mrps28</name>
    <name evidence="5" type="synonym">hspc007</name>
    <name evidence="1" type="synonym">LOC100124857</name>
    <name evidence="5" type="synonym">mrp-s28</name>
    <name evidence="5" type="synonym">mrp-s35</name>
    <name evidence="5" type="synonym">mrps35</name>
</gene>
<keyword evidence="5" id="KW-0687">Ribonucleoprotein</keyword>
<dbReference type="InterPro" id="IPR019375">
    <property type="entry name" value="Ribosomal_bS1m"/>
</dbReference>
<evidence type="ECO:0000313" key="4">
    <source>
        <dbReference type="Proteomes" id="UP000008143"/>
    </source>
</evidence>
<reference evidence="3" key="3">
    <citation type="journal article" date="2010" name="Science">
        <title>The genome of the Western clawed frog Xenopus tropicalis.</title>
        <authorList>
            <person name="Hellsten U."/>
            <person name="Harland R.M."/>
            <person name="Gilchrist M.J."/>
            <person name="Hendrix D."/>
            <person name="Jurka J."/>
            <person name="Kapitonov V."/>
            <person name="Ovcharenko I."/>
            <person name="Putnam N.H."/>
            <person name="Shu S."/>
            <person name="Taher L."/>
            <person name="Blitz I.L."/>
            <person name="Blumberg B."/>
            <person name="Dichmann D.S."/>
            <person name="Dubchak I."/>
            <person name="Amaya E."/>
            <person name="Detter J.C."/>
            <person name="Fletcher R."/>
            <person name="Gerhard D.S."/>
            <person name="Goodstein D."/>
            <person name="Graves T."/>
            <person name="Grigoriev I.V."/>
            <person name="Grimwood J."/>
            <person name="Kawashima T."/>
            <person name="Lindquist E."/>
            <person name="Lucas S.M."/>
            <person name="Mead P.E."/>
            <person name="Mitros T."/>
            <person name="Ogino H."/>
            <person name="Ohta Y."/>
            <person name="Poliakov A.V."/>
            <person name="Pollet N."/>
            <person name="Robert J."/>
            <person name="Salamov A."/>
            <person name="Sater A.K."/>
            <person name="Schmutz J."/>
            <person name="Terry A."/>
            <person name="Vize P.D."/>
            <person name="Warren W.C."/>
            <person name="Wells D."/>
            <person name="Wills A."/>
            <person name="Wilson R.K."/>
            <person name="Zimmerman L.B."/>
            <person name="Zorn A.M."/>
            <person name="Grainger R."/>
            <person name="Grammer T."/>
            <person name="Khokha M.K."/>
            <person name="Richardson P.M."/>
            <person name="Rokhsar D.S."/>
        </authorList>
    </citation>
    <scope>NUCLEOTIDE SEQUENCE [LARGE SCALE GENOMIC DNA]</scope>
    <source>
        <strain evidence="3">Nigerian</strain>
    </source>
</reference>
<dbReference type="DNASU" id="100124857"/>
<reference evidence="3" key="4">
    <citation type="submission" date="2020-05" db="UniProtKB">
        <authorList>
            <consortium name="Ensembl"/>
        </authorList>
    </citation>
    <scope>IDENTIFICATION</scope>
</reference>
<dbReference type="OrthoDB" id="6020229at2759"/>
<evidence type="ECO:0000313" key="3">
    <source>
        <dbReference type="Ensembl" id="ENSXETP00000061628"/>
    </source>
</evidence>
<proteinExistence type="evidence at transcript level"/>
<reference evidence="5" key="1">
    <citation type="journal article" date="2002" name="Dev. Dyn.">
        <title>Genetic and genomic tools for Xenopus research: The NIH Xenopus initiative.</title>
        <authorList>
            <person name="Klein S.L."/>
            <person name="Strausberg R.L."/>
            <person name="Wagner L."/>
            <person name="Pontius J."/>
            <person name="Clifton S.W."/>
            <person name="Richardson P."/>
        </authorList>
    </citation>
    <scope>NUCLEOTIDE SEQUENCE</scope>
</reference>
<dbReference type="AGR" id="Xenbase:XB-GENE-6457765"/>
<dbReference type="STRING" id="8364.ENSXETP00000054327"/>
<dbReference type="GO" id="GO:0005763">
    <property type="term" value="C:mitochondrial small ribosomal subunit"/>
    <property type="evidence" value="ECO:0000318"/>
    <property type="project" value="GO_Central"/>
</dbReference>
<dbReference type="EMBL" id="BC135556">
    <property type="protein sequence ID" value="AAI35557.1"/>
    <property type="molecule type" value="mRNA"/>
</dbReference>
<name>A4IHJ5_XENTR</name>
<protein>
    <submittedName>
        <fullName evidence="5">28S ribosomal protein S28, mitochondrial</fullName>
    </submittedName>
    <submittedName>
        <fullName evidence="1">LOC100124857 protein</fullName>
    </submittedName>
    <submittedName>
        <fullName evidence="3">Mitochondrial ribosomal protein S28</fullName>
    </submittedName>
</protein>
<reference evidence="1" key="2">
    <citation type="submission" date="2007-03" db="EMBL/GenBank/DDBJ databases">
        <authorList>
            <consortium name="NIH - Xenopus Gene Collection (XGC) project"/>
        </authorList>
    </citation>
    <scope>NUCLEOTIDE SEQUENCE [LARGE SCALE MRNA]</scope>
    <source>
        <strain evidence="2">N6</strain>
        <tissue evidence="2">Ovary</tissue>
        <tissue evidence="1">Whole embryo</tissue>
    </source>
</reference>
<dbReference type="RefSeq" id="NP_001096286.1">
    <property type="nucleotide sequence ID" value="NM_001102816.1"/>
</dbReference>
<dbReference type="Bgee" id="ENSXETG00000036301">
    <property type="expression patterns" value="Expressed in ovary and 12 other cell types or tissues"/>
</dbReference>
<evidence type="ECO:0000313" key="2">
    <source>
        <dbReference type="EMBL" id="AAI55527.1"/>
    </source>
</evidence>
<dbReference type="CTD" id="28957"/>
<dbReference type="KEGG" id="xtr:100124857"/>
<dbReference type="AlphaFoldDB" id="A4IHJ5"/>
<dbReference type="GeneID" id="100124857"/>
<evidence type="ECO:0000313" key="6">
    <source>
        <dbReference type="Xenbase" id="XB-GENE-6457765"/>
    </source>
</evidence>
<evidence type="ECO:0000313" key="5">
    <source>
        <dbReference type="RefSeq" id="NP_001096286.1"/>
    </source>
</evidence>
<dbReference type="PANTHER" id="PTHR13447">
    <property type="entry name" value="MITOCHONDRIAL 28S RIBOSOMAL PROTEIN S28"/>
    <property type="match status" value="1"/>
</dbReference>
<dbReference type="HOGENOM" id="CLU_109102_2_0_1"/>
<dbReference type="EMBL" id="BC155526">
    <property type="protein sequence ID" value="AAI55527.1"/>
    <property type="molecule type" value="mRNA"/>
</dbReference>
<dbReference type="Ensembl" id="ENSXETT00000062769">
    <property type="protein sequence ID" value="ENSXETP00000061628"/>
    <property type="gene ID" value="ENSXETG00000036301"/>
</dbReference>
<accession>A4IHJ5</accession>
<evidence type="ECO:0000313" key="1">
    <source>
        <dbReference type="EMBL" id="AAI35557.1"/>
    </source>
</evidence>
<organism evidence="1">
    <name type="scientific">Xenopus tropicalis</name>
    <name type="common">Western clawed frog</name>
    <name type="synonym">Silurana tropicalis</name>
    <dbReference type="NCBI Taxonomy" id="8364"/>
    <lineage>
        <taxon>Eukaryota</taxon>
        <taxon>Metazoa</taxon>
        <taxon>Chordata</taxon>
        <taxon>Craniata</taxon>
        <taxon>Vertebrata</taxon>
        <taxon>Euteleostomi</taxon>
        <taxon>Amphibia</taxon>
        <taxon>Batrachia</taxon>
        <taxon>Anura</taxon>
        <taxon>Pipoidea</taxon>
        <taxon>Pipidae</taxon>
        <taxon>Xenopodinae</taxon>
        <taxon>Xenopus</taxon>
        <taxon>Silurana</taxon>
    </lineage>
</organism>
<reference evidence="5" key="5">
    <citation type="submission" date="2025-04" db="UniProtKB">
        <authorList>
            <consortium name="RefSeq"/>
        </authorList>
    </citation>
    <scope>IDENTIFICATION</scope>
</reference>
<dbReference type="Xenbase" id="XB-GENE-6457765">
    <property type="gene designation" value="mrps28"/>
</dbReference>
<keyword evidence="5" id="KW-0689">Ribosomal protein</keyword>
<dbReference type="GeneTree" id="ENSGT00390000001057"/>
<dbReference type="Proteomes" id="UP000008143">
    <property type="component" value="Chromosome 6"/>
</dbReference>